<evidence type="ECO:0000259" key="1">
    <source>
        <dbReference type="Pfam" id="PF14860"/>
    </source>
</evidence>
<reference evidence="2 3" key="1">
    <citation type="submission" date="2015-11" db="EMBL/GenBank/DDBJ databases">
        <title>Genomic analysis of 38 Legionella species identifies large and diverse effector repertoires.</title>
        <authorList>
            <person name="Burstein D."/>
            <person name="Amaro F."/>
            <person name="Zusman T."/>
            <person name="Lifshitz Z."/>
            <person name="Cohen O."/>
            <person name="Gilbert J.A."/>
            <person name="Pupko T."/>
            <person name="Shuman H.A."/>
            <person name="Segal G."/>
        </authorList>
    </citation>
    <scope>NUCLEOTIDE SEQUENCE [LARGE SCALE GENOMIC DNA]</scope>
    <source>
        <strain evidence="2 3">ATCC 700990</strain>
    </source>
</reference>
<dbReference type="InterPro" id="IPR028057">
    <property type="entry name" value="DrrA_P4M"/>
</dbReference>
<dbReference type="InterPro" id="IPR038346">
    <property type="entry name" value="DrrA_PI4P-bd_sf"/>
</dbReference>
<protein>
    <recommendedName>
        <fullName evidence="1">DrrA phosphatidylinositol 4-phosphate binding domain-containing protein</fullName>
    </recommendedName>
</protein>
<name>A0A0W0TCK1_9GAMM</name>
<dbReference type="RefSeq" id="WP_058494870.1">
    <property type="nucleotide sequence ID" value="NZ_CAAAIU010000003.1"/>
</dbReference>
<comment type="caution">
    <text evidence="2">The sequence shown here is derived from an EMBL/GenBank/DDBJ whole genome shotgun (WGS) entry which is preliminary data.</text>
</comment>
<dbReference type="GO" id="GO:0031267">
    <property type="term" value="F:small GTPase binding"/>
    <property type="evidence" value="ECO:0007669"/>
    <property type="project" value="InterPro"/>
</dbReference>
<proteinExistence type="predicted"/>
<sequence>MFTKKLNNAQTVNACTAISVAVIEAILVAVNPDELSSKIKDSHQKYQKKYKIDFPNLAKDGEGLLEQVAYQHYFAHFFAEPRQEQLTAAVTLEQVREVLANRAGYLDASGQLETDFFVFNFDAIEAIEKEADKTIDWSTISEKELLAMLNLREGEKSSLRGHFLDVVNRLENNQGITIRMDGHTISLTKRNGFYFSYDSLTGELSYTQSIDEMTDHITEKANVRRTKTAIITYFFPEHPLKNVYHATQIEPSVAHEKGKAKDKDPAIKITPELIHELVQNRNTFDETEDGQLSWQLANEELIEAIKQEIPPKERDNINWNLVREQELCRFLGMQIHSPLCSSSGSFNEERAQKIQEQVPPPEDLELSNIIIHISLSYEDYKIHNDKIRDLIKEHRELGTIAAFKMVEAVERIKNGDQFTLYVPKNYSKSQINELCKQLASYMATHQIIDSGTKSDIAEWITPQINMQLVYFETRHGKDRIDINETEDRQNLARTALKANELFSYLSQLFRKHLTLFKQFQGLHYDFATPSISREHSHEAKASLDMDLKYQKLRGDALKTAILCDFKESLSKINDSQELEQRIEAFKKTVDDDLTDEYKILATGQDRFTRMFGIQTSSIIALEAICADARQRIAERLLTSGSTIRY</sequence>
<evidence type="ECO:0000313" key="3">
    <source>
        <dbReference type="Proteomes" id="UP000054736"/>
    </source>
</evidence>
<dbReference type="Gene3D" id="1.20.1280.280">
    <property type="match status" value="1"/>
</dbReference>
<keyword evidence="3" id="KW-1185">Reference proteome</keyword>
<dbReference type="AlphaFoldDB" id="A0A0W0TCK1"/>
<dbReference type="EMBL" id="LNXY01000003">
    <property type="protein sequence ID" value="KTC93149.1"/>
    <property type="molecule type" value="Genomic_DNA"/>
</dbReference>
<feature type="domain" description="DrrA phosphatidylinositol 4-phosphate binding" evidence="1">
    <location>
        <begin position="532"/>
        <end position="634"/>
    </location>
</feature>
<evidence type="ECO:0000313" key="2">
    <source>
        <dbReference type="EMBL" id="KTC93149.1"/>
    </source>
</evidence>
<dbReference type="Proteomes" id="UP000054736">
    <property type="component" value="Unassembled WGS sequence"/>
</dbReference>
<dbReference type="Pfam" id="PF14860">
    <property type="entry name" value="DrrA_P4M"/>
    <property type="match status" value="1"/>
</dbReference>
<gene>
    <name evidence="2" type="ORF">Ldro_0520</name>
</gene>
<dbReference type="PATRIC" id="fig|1212489.4.peg.537"/>
<organism evidence="2 3">
    <name type="scientific">Legionella drozanskii LLAP-1</name>
    <dbReference type="NCBI Taxonomy" id="1212489"/>
    <lineage>
        <taxon>Bacteria</taxon>
        <taxon>Pseudomonadati</taxon>
        <taxon>Pseudomonadota</taxon>
        <taxon>Gammaproteobacteria</taxon>
        <taxon>Legionellales</taxon>
        <taxon>Legionellaceae</taxon>
        <taxon>Legionella</taxon>
    </lineage>
</organism>
<dbReference type="OrthoDB" id="5639108at2"/>
<accession>A0A0W0TCK1</accession>
<dbReference type="GO" id="GO:0044161">
    <property type="term" value="C:host cell cytoplasmic vesicle"/>
    <property type="evidence" value="ECO:0007669"/>
    <property type="project" value="InterPro"/>
</dbReference>